<keyword evidence="1" id="KW-0175">Coiled coil</keyword>
<feature type="region of interest" description="Disordered" evidence="2">
    <location>
        <begin position="205"/>
        <end position="248"/>
    </location>
</feature>
<evidence type="ECO:0000313" key="3">
    <source>
        <dbReference type="EMBL" id="JAT30657.1"/>
    </source>
</evidence>
<feature type="region of interest" description="Disordered" evidence="2">
    <location>
        <begin position="360"/>
        <end position="391"/>
    </location>
</feature>
<feature type="coiled-coil region" evidence="1">
    <location>
        <begin position="139"/>
        <end position="182"/>
    </location>
</feature>
<evidence type="ECO:0000256" key="1">
    <source>
        <dbReference type="SAM" id="Coils"/>
    </source>
</evidence>
<organism evidence="3">
    <name type="scientific">Graphocephala atropunctata</name>
    <dbReference type="NCBI Taxonomy" id="36148"/>
    <lineage>
        <taxon>Eukaryota</taxon>
        <taxon>Metazoa</taxon>
        <taxon>Ecdysozoa</taxon>
        <taxon>Arthropoda</taxon>
        <taxon>Hexapoda</taxon>
        <taxon>Insecta</taxon>
        <taxon>Pterygota</taxon>
        <taxon>Neoptera</taxon>
        <taxon>Paraneoptera</taxon>
        <taxon>Hemiptera</taxon>
        <taxon>Auchenorrhyncha</taxon>
        <taxon>Membracoidea</taxon>
        <taxon>Cicadellidae</taxon>
        <taxon>Cicadellinae</taxon>
        <taxon>Cicadellini</taxon>
        <taxon>Graphocephala</taxon>
    </lineage>
</organism>
<gene>
    <name evidence="3" type="ORF">g.18153</name>
</gene>
<feature type="region of interest" description="Disordered" evidence="2">
    <location>
        <begin position="311"/>
        <end position="330"/>
    </location>
</feature>
<feature type="compositionally biased region" description="Basic residues" evidence="2">
    <location>
        <begin position="216"/>
        <end position="225"/>
    </location>
</feature>
<dbReference type="AlphaFoldDB" id="A0A1B6M3Z4"/>
<reference evidence="3" key="1">
    <citation type="submission" date="2015-11" db="EMBL/GenBank/DDBJ databases">
        <title>De novo transcriptome assembly of four potential Pierce s Disease insect vectors from Arizona vineyards.</title>
        <authorList>
            <person name="Tassone E.E."/>
        </authorList>
    </citation>
    <scope>NUCLEOTIDE SEQUENCE</scope>
</reference>
<accession>A0A1B6M3Z4</accession>
<protein>
    <submittedName>
        <fullName evidence="3">Uncharacterized protein</fullName>
    </submittedName>
</protein>
<feature type="compositionally biased region" description="Low complexity" evidence="2">
    <location>
        <begin position="231"/>
        <end position="244"/>
    </location>
</feature>
<proteinExistence type="predicted"/>
<evidence type="ECO:0000256" key="2">
    <source>
        <dbReference type="SAM" id="MobiDB-lite"/>
    </source>
</evidence>
<feature type="compositionally biased region" description="Polar residues" evidence="2">
    <location>
        <begin position="65"/>
        <end position="75"/>
    </location>
</feature>
<name>A0A1B6M3Z4_9HEMI</name>
<feature type="region of interest" description="Disordered" evidence="2">
    <location>
        <begin position="54"/>
        <end position="81"/>
    </location>
</feature>
<dbReference type="EMBL" id="GEBQ01009320">
    <property type="protein sequence ID" value="JAT30657.1"/>
    <property type="molecule type" value="Transcribed_RNA"/>
</dbReference>
<sequence>MTSNGEKEPVSKFELSREVSSHYFKSSFARSMFSNSNQSKSLDFVYFDNSTIDEENENDCKTPTDDINTGGSKPFTSPLKRGYSTKLFDHKYEPEFSKTNSARNQNNNAISFWKRKQQEATAMPKPRDNSSELSQAEELATLKKECQRLMEDNQRLQQTMDNSHLQTQVDTLQWQLKQAESSRHMYRAVLEQVSRFLEKVHKNLDQVNGKPPPSKCKGRVPRSRSVHTVASCPSNSRPVSPSPSTIGHSVQRANSISQIQDSHTYSIFRDISWRTPRGLVEEVPPEKLSQEAFRLMRTVQSLLGTREPDLAHRLTPAPTPTPLSDSDSSRDTTWCVGSCSSLLPHLCSSQRKSLDASSCSSRVEGEGEGCNPSTPQLSVGSAEDESGFSSMSSFHEVGLPEIRTYPEVGLPLVEPTHRRWSSTPVENQSFRSNSSIQVLWV</sequence>